<feature type="transmembrane region" description="Helical" evidence="2">
    <location>
        <begin position="159"/>
        <end position="177"/>
    </location>
</feature>
<accession>A0A4Y7WSP4</accession>
<reference evidence="4 5" key="1">
    <citation type="submission" date="2019-03" db="EMBL/GenBank/DDBJ databases">
        <authorList>
            <person name="Liu G."/>
        </authorList>
    </citation>
    <scope>NUCLEOTIDE SEQUENCE [LARGE SCALE GENOMIC DNA]</scope>
    <source>
        <strain evidence="4 5">DSM 19099</strain>
    </source>
</reference>
<proteinExistence type="predicted"/>
<keyword evidence="2" id="KW-1133">Transmembrane helix</keyword>
<evidence type="ECO:0000256" key="2">
    <source>
        <dbReference type="SAM" id="Phobius"/>
    </source>
</evidence>
<dbReference type="Proteomes" id="UP000298210">
    <property type="component" value="Unassembled WGS sequence"/>
</dbReference>
<dbReference type="AlphaFoldDB" id="A0A4Y7WSP4"/>
<evidence type="ECO:0000313" key="5">
    <source>
        <dbReference type="Proteomes" id="UP000298210"/>
    </source>
</evidence>
<dbReference type="Pfam" id="PF01841">
    <property type="entry name" value="Transglut_core"/>
    <property type="match status" value="1"/>
</dbReference>
<dbReference type="Gene3D" id="3.10.620.30">
    <property type="match status" value="1"/>
</dbReference>
<feature type="domain" description="Transglutaminase-like" evidence="3">
    <location>
        <begin position="490"/>
        <end position="564"/>
    </location>
</feature>
<dbReference type="SUPFAM" id="SSF54001">
    <property type="entry name" value="Cysteine proteinases"/>
    <property type="match status" value="1"/>
</dbReference>
<dbReference type="EMBL" id="SNUX01000001">
    <property type="protein sequence ID" value="TES51417.1"/>
    <property type="molecule type" value="Genomic_DNA"/>
</dbReference>
<keyword evidence="2" id="KW-0472">Membrane</keyword>
<feature type="transmembrane region" description="Helical" evidence="2">
    <location>
        <begin position="183"/>
        <end position="202"/>
    </location>
</feature>
<name>A0A4Y7WSP4_9BACI</name>
<feature type="transmembrane region" description="Helical" evidence="2">
    <location>
        <begin position="81"/>
        <end position="97"/>
    </location>
</feature>
<sequence length="746" mass="85107">MGMSLSPNINILRITKGVNFMGPKSFLIRDVFLYALGFILLLEWLYPVPYITNGSDIPAFITIAGLFFLVTLVRLPMIVSLLLRVVIIIGALFWLFPPEPGSPDSWFTLLARHLFENSILVLSGNVVELSALFRTFLFIVLLSILSYLLHYWIIQARKILLFLILSIIYVGAIDSFTDYDGNASIVRMFVVGLILFVTLRVLKNGEGNTAFSFARLGKVMALSSVFILTAAAISFVMPKPEPQWSDPVPYLESILGFSSGGPPTQRIGYSEDDSRLGGGFVDDDTPVFYARIEEGSYWKGETKNVYTGSGWELSLNDANETLQTPPLQEGERTAVIREEREAQLRFYGEGEQRFNHLFYPGELVSSELELMNTGETEPIVIHSISNQATLVDGQAPPNQYEVTYYDQTFQVGGLREDNQTSDLNWELYTEVPDDLPDRVRELAEELTEGRDTVYDQVIAIENYLRGPSFSYETEDVPVPNGNQDYVDQFLFETQRGYCDNFSTAMAVMLRTLDIPTRWVKGFTEGQQVEVNDEYEEYLISNNNAHSWVEVYFPSAGWVSFEPTPSFSGFEFEQEQVDSNVDETEEIPVPENQNDSEEQQEERPEEDVQEDEVADIATTTETGPTGFLVFGSIAFVLIAAIAVFLFRKTFAIRYIKAKQHTAKTVDDYATSFERLMWVLRLYGINRKPHQTLKEYAYYVESELGLENQTMIRLVEVYERHMYSRNAQRFDKKKFDENWKKMLNQITS</sequence>
<feature type="region of interest" description="Disordered" evidence="1">
    <location>
        <begin position="573"/>
        <end position="612"/>
    </location>
</feature>
<feature type="transmembrane region" description="Helical" evidence="2">
    <location>
        <begin position="31"/>
        <end position="51"/>
    </location>
</feature>
<protein>
    <submittedName>
        <fullName evidence="4">Peptidase</fullName>
    </submittedName>
</protein>
<organism evidence="4 5">
    <name type="scientific">Shouchella lehensis</name>
    <dbReference type="NCBI Taxonomy" id="300825"/>
    <lineage>
        <taxon>Bacteria</taxon>
        <taxon>Bacillati</taxon>
        <taxon>Bacillota</taxon>
        <taxon>Bacilli</taxon>
        <taxon>Bacillales</taxon>
        <taxon>Bacillaceae</taxon>
        <taxon>Shouchella</taxon>
    </lineage>
</organism>
<feature type="transmembrane region" description="Helical" evidence="2">
    <location>
        <begin position="57"/>
        <end position="74"/>
    </location>
</feature>
<dbReference type="InterPro" id="IPR038765">
    <property type="entry name" value="Papain-like_cys_pep_sf"/>
</dbReference>
<comment type="caution">
    <text evidence="4">The sequence shown here is derived from an EMBL/GenBank/DDBJ whole genome shotgun (WGS) entry which is preliminary data.</text>
</comment>
<dbReference type="InterPro" id="IPR002931">
    <property type="entry name" value="Transglutaminase-like"/>
</dbReference>
<dbReference type="InterPro" id="IPR021878">
    <property type="entry name" value="TgpA_N"/>
</dbReference>
<dbReference type="PANTHER" id="PTHR42736">
    <property type="entry name" value="PROTEIN-GLUTAMINE GAMMA-GLUTAMYLTRANSFERASE"/>
    <property type="match status" value="1"/>
</dbReference>
<feature type="transmembrane region" description="Helical" evidence="2">
    <location>
        <begin position="626"/>
        <end position="645"/>
    </location>
</feature>
<feature type="transmembrane region" description="Helical" evidence="2">
    <location>
        <begin position="131"/>
        <end position="152"/>
    </location>
</feature>
<keyword evidence="2" id="KW-0812">Transmembrane</keyword>
<dbReference type="PANTHER" id="PTHR42736:SF1">
    <property type="entry name" value="PROTEIN-GLUTAMINE GAMMA-GLUTAMYLTRANSFERASE"/>
    <property type="match status" value="1"/>
</dbReference>
<dbReference type="Pfam" id="PF11992">
    <property type="entry name" value="TgpA_N"/>
    <property type="match status" value="1"/>
</dbReference>
<dbReference type="SMART" id="SM00460">
    <property type="entry name" value="TGc"/>
    <property type="match status" value="1"/>
</dbReference>
<evidence type="ECO:0000313" key="4">
    <source>
        <dbReference type="EMBL" id="TES51417.1"/>
    </source>
</evidence>
<evidence type="ECO:0000256" key="1">
    <source>
        <dbReference type="SAM" id="MobiDB-lite"/>
    </source>
</evidence>
<dbReference type="InterPro" id="IPR052901">
    <property type="entry name" value="Bact_TGase-like"/>
</dbReference>
<feature type="transmembrane region" description="Helical" evidence="2">
    <location>
        <begin position="214"/>
        <end position="237"/>
    </location>
</feature>
<gene>
    <name evidence="4" type="ORF">E2L03_05735</name>
</gene>
<evidence type="ECO:0000259" key="3">
    <source>
        <dbReference type="SMART" id="SM00460"/>
    </source>
</evidence>